<evidence type="ECO:0000313" key="1">
    <source>
        <dbReference type="EMBL" id="MEU8138199.1"/>
    </source>
</evidence>
<organism evidence="1 2">
    <name type="scientific">Streptodolium elevatio</name>
    <dbReference type="NCBI Taxonomy" id="3157996"/>
    <lineage>
        <taxon>Bacteria</taxon>
        <taxon>Bacillati</taxon>
        <taxon>Actinomycetota</taxon>
        <taxon>Actinomycetes</taxon>
        <taxon>Kitasatosporales</taxon>
        <taxon>Streptomycetaceae</taxon>
        <taxon>Streptodolium</taxon>
    </lineage>
</organism>
<sequence length="145" mass="15341">MTTETELHAAVRLSVNLLRAYVTRDQAAVHRALEGLDRQRLEQVLAVLIVGHDVNFDELGEPSHSVKALRATAALAPIDAELAVTTAVDRVATGESGFLGAVADLDDLTGQIHTMAVTTAVMLTDALGAAGALQETDKWLRTATT</sequence>
<name>A0ABV3DTH5_9ACTN</name>
<dbReference type="RefSeq" id="WP_358361193.1">
    <property type="nucleotide sequence ID" value="NZ_JBEZFP010000114.1"/>
</dbReference>
<keyword evidence="2" id="KW-1185">Reference proteome</keyword>
<dbReference type="Proteomes" id="UP001551482">
    <property type="component" value="Unassembled WGS sequence"/>
</dbReference>
<dbReference type="EMBL" id="JBEZFP010000114">
    <property type="protein sequence ID" value="MEU8138199.1"/>
    <property type="molecule type" value="Genomic_DNA"/>
</dbReference>
<gene>
    <name evidence="1" type="ORF">AB0C36_32410</name>
</gene>
<evidence type="ECO:0000313" key="2">
    <source>
        <dbReference type="Proteomes" id="UP001551482"/>
    </source>
</evidence>
<reference evidence="1 2" key="1">
    <citation type="submission" date="2024-06" db="EMBL/GenBank/DDBJ databases">
        <title>The Natural Products Discovery Center: Release of the First 8490 Sequenced Strains for Exploring Actinobacteria Biosynthetic Diversity.</title>
        <authorList>
            <person name="Kalkreuter E."/>
            <person name="Kautsar S.A."/>
            <person name="Yang D."/>
            <person name="Bader C.D."/>
            <person name="Teijaro C.N."/>
            <person name="Fluegel L."/>
            <person name="Davis C.M."/>
            <person name="Simpson J.R."/>
            <person name="Lauterbach L."/>
            <person name="Steele A.D."/>
            <person name="Gui C."/>
            <person name="Meng S."/>
            <person name="Li G."/>
            <person name="Viehrig K."/>
            <person name="Ye F."/>
            <person name="Su P."/>
            <person name="Kiefer A.F."/>
            <person name="Nichols A."/>
            <person name="Cepeda A.J."/>
            <person name="Yan W."/>
            <person name="Fan B."/>
            <person name="Jiang Y."/>
            <person name="Adhikari A."/>
            <person name="Zheng C.-J."/>
            <person name="Schuster L."/>
            <person name="Cowan T.M."/>
            <person name="Smanski M.J."/>
            <person name="Chevrette M.G."/>
            <person name="De Carvalho L.P.S."/>
            <person name="Shen B."/>
        </authorList>
    </citation>
    <scope>NUCLEOTIDE SEQUENCE [LARGE SCALE GENOMIC DNA]</scope>
    <source>
        <strain evidence="1 2">NPDC048946</strain>
    </source>
</reference>
<accession>A0ABV3DTH5</accession>
<comment type="caution">
    <text evidence="1">The sequence shown here is derived from an EMBL/GenBank/DDBJ whole genome shotgun (WGS) entry which is preliminary data.</text>
</comment>
<proteinExistence type="predicted"/>
<protein>
    <submittedName>
        <fullName evidence="1">Uncharacterized protein</fullName>
    </submittedName>
</protein>